<feature type="domain" description="HTH arsR-type" evidence="1">
    <location>
        <begin position="256"/>
        <end position="328"/>
    </location>
</feature>
<dbReference type="GO" id="GO:0003700">
    <property type="term" value="F:DNA-binding transcription factor activity"/>
    <property type="evidence" value="ECO:0007669"/>
    <property type="project" value="InterPro"/>
</dbReference>
<name>A0A1V0U648_STRVN</name>
<dbReference type="InterPro" id="IPR011991">
    <property type="entry name" value="ArsR-like_HTH"/>
</dbReference>
<dbReference type="OrthoDB" id="3808065at2"/>
<evidence type="ECO:0000313" key="2">
    <source>
        <dbReference type="EMBL" id="ARF60581.1"/>
    </source>
</evidence>
<dbReference type="RefSeq" id="WP_083192096.1">
    <property type="nucleotide sequence ID" value="NZ_CP020570.1"/>
</dbReference>
<dbReference type="CDD" id="cd00090">
    <property type="entry name" value="HTH_ARSR"/>
    <property type="match status" value="1"/>
</dbReference>
<dbReference type="Gene3D" id="1.10.10.10">
    <property type="entry name" value="Winged helix-like DNA-binding domain superfamily/Winged helix DNA-binding domain"/>
    <property type="match status" value="1"/>
</dbReference>
<organism evidence="2 3">
    <name type="scientific">Streptomyces violaceoruber</name>
    <dbReference type="NCBI Taxonomy" id="1935"/>
    <lineage>
        <taxon>Bacteria</taxon>
        <taxon>Bacillati</taxon>
        <taxon>Actinomycetota</taxon>
        <taxon>Actinomycetes</taxon>
        <taxon>Kitasatosporales</taxon>
        <taxon>Streptomycetaceae</taxon>
        <taxon>Streptomyces</taxon>
        <taxon>Streptomyces violaceoruber group</taxon>
    </lineage>
</organism>
<dbReference type="STRING" id="1935.B1H20_03640"/>
<accession>A0A1V0U648</accession>
<dbReference type="SUPFAM" id="SSF46785">
    <property type="entry name" value="Winged helix' DNA-binding domain"/>
    <property type="match status" value="1"/>
</dbReference>
<dbReference type="EMBL" id="CP020570">
    <property type="protein sequence ID" value="ARF60581.1"/>
    <property type="molecule type" value="Genomic_DNA"/>
</dbReference>
<dbReference type="InterPro" id="IPR001845">
    <property type="entry name" value="HTH_ArsR_DNA-bd_dom"/>
</dbReference>
<dbReference type="KEGG" id="svu:B1H20_03640"/>
<evidence type="ECO:0000259" key="1">
    <source>
        <dbReference type="SMART" id="SM00418"/>
    </source>
</evidence>
<dbReference type="InterPro" id="IPR036390">
    <property type="entry name" value="WH_DNA-bd_sf"/>
</dbReference>
<sequence length="340" mass="37107">MLRIHFTPEDLTRVRVAPGPDVLWEITNSVQTLQRTDGERVFGAWRRRVRPRLPESRRLLTPLLPPHGYSPDFLTPACGDRSTLRSAVDTLLGTPRRRLRTELARLAGSARLPPWVSSLADGDTDTLARLGEALHAYQAEALVPHWRHVRADLEADRALRTRHLMDGGTEALLTGLGPDVRWRPPVLEVTYPVDQHLRLGGRGLLLQPSFFCWPAPTTLADGDLPPVLVHPIHHTADWAAPPAAAGPATGRGPLGRLLGQTRADLLRATRGGCSTVEAARMLQVTHPAVSQHMNVLRAAGLTTTVRTGGRAFHLATAEGRALLAAEDHRTGRGQGAEPRP</sequence>
<dbReference type="InterPro" id="IPR036388">
    <property type="entry name" value="WH-like_DNA-bd_sf"/>
</dbReference>
<dbReference type="SMART" id="SM00418">
    <property type="entry name" value="HTH_ARSR"/>
    <property type="match status" value="1"/>
</dbReference>
<dbReference type="Pfam" id="PF12840">
    <property type="entry name" value="HTH_20"/>
    <property type="match status" value="1"/>
</dbReference>
<dbReference type="Proteomes" id="UP000192445">
    <property type="component" value="Chromosome"/>
</dbReference>
<reference evidence="2 3" key="1">
    <citation type="submission" date="2017-03" db="EMBL/GenBank/DDBJ databases">
        <title>Complete Genome Sequence of a natural compounds producer, Streptomyces violaceus S21.</title>
        <authorList>
            <person name="Zhong C."/>
            <person name="Zhao Z."/>
            <person name="Fu J."/>
            <person name="Zong G."/>
            <person name="Qin R."/>
            <person name="Cao G."/>
        </authorList>
    </citation>
    <scope>NUCLEOTIDE SEQUENCE [LARGE SCALE GENOMIC DNA]</scope>
    <source>
        <strain evidence="2 3">S21</strain>
    </source>
</reference>
<dbReference type="AlphaFoldDB" id="A0A1V0U648"/>
<gene>
    <name evidence="2" type="ORF">B1H20_03640</name>
</gene>
<protein>
    <submittedName>
        <fullName evidence="2">Transcriptional regulator</fullName>
    </submittedName>
</protein>
<evidence type="ECO:0000313" key="3">
    <source>
        <dbReference type="Proteomes" id="UP000192445"/>
    </source>
</evidence>
<proteinExistence type="predicted"/>